<dbReference type="PROSITE" id="PS50931">
    <property type="entry name" value="HTH_LYSR"/>
    <property type="match status" value="1"/>
</dbReference>
<dbReference type="GO" id="GO:0005829">
    <property type="term" value="C:cytosol"/>
    <property type="evidence" value="ECO:0007669"/>
    <property type="project" value="TreeGrafter"/>
</dbReference>
<dbReference type="FunFam" id="1.10.10.10:FF:000001">
    <property type="entry name" value="LysR family transcriptional regulator"/>
    <property type="match status" value="1"/>
</dbReference>
<proteinExistence type="inferred from homology"/>
<dbReference type="Pfam" id="PF00126">
    <property type="entry name" value="HTH_1"/>
    <property type="match status" value="1"/>
</dbReference>
<protein>
    <submittedName>
        <fullName evidence="6">LysR family transcriptional regulator</fullName>
    </submittedName>
</protein>
<organism evidence="6 7">
    <name type="scientific">Rhodococcus oxybenzonivorans</name>
    <dbReference type="NCBI Taxonomy" id="1990687"/>
    <lineage>
        <taxon>Bacteria</taxon>
        <taxon>Bacillati</taxon>
        <taxon>Actinomycetota</taxon>
        <taxon>Actinomycetes</taxon>
        <taxon>Mycobacteriales</taxon>
        <taxon>Nocardiaceae</taxon>
        <taxon>Rhodococcus</taxon>
    </lineage>
</organism>
<keyword evidence="3" id="KW-0238">DNA-binding</keyword>
<dbReference type="PANTHER" id="PTHR30419:SF31">
    <property type="entry name" value="BLR3139 PROTEIN"/>
    <property type="match status" value="1"/>
</dbReference>
<keyword evidence="2" id="KW-0805">Transcription regulation</keyword>
<evidence type="ECO:0000313" key="7">
    <source>
        <dbReference type="Proteomes" id="UP000245711"/>
    </source>
</evidence>
<comment type="similarity">
    <text evidence="1">Belongs to the LysR transcriptional regulatory family.</text>
</comment>
<gene>
    <name evidence="6" type="ORF">CBI38_14310</name>
</gene>
<dbReference type="InterPro" id="IPR036388">
    <property type="entry name" value="WH-like_DNA-bd_sf"/>
</dbReference>
<dbReference type="RefSeq" id="WP_109329772.1">
    <property type="nucleotide sequence ID" value="NZ_CP021354.1"/>
</dbReference>
<dbReference type="GO" id="GO:0003677">
    <property type="term" value="F:DNA binding"/>
    <property type="evidence" value="ECO:0007669"/>
    <property type="project" value="UniProtKB-KW"/>
</dbReference>
<keyword evidence="4" id="KW-0804">Transcription</keyword>
<sequence>MQFRQLEYLVVLSREKHFTRAADACAVSQPALSEAIRKLEIELDLPLIVRGRKFEGLTVEGEQIVRWAQRILANQESLLHEAASLRSGVTGTLRIGVIPTASATVADLSSPLCLRHPLITVRLAEDLSSSEITARLDRFELDGGITYLDDDIARHYHTFPLYRERYALLTADDPALPRRADISWSEASTLPMCTLPSIMRGRRILDDYFADDGAVHTAQVETDSIASLYAHVKTGQWAAVVPQVWFKVFGEPPGLRSTPLIEGRTAPVVGLITRAEGPSSLLVQALEATASVLDQTSSATPIDQ</sequence>
<dbReference type="InterPro" id="IPR005119">
    <property type="entry name" value="LysR_subst-bd"/>
</dbReference>
<dbReference type="PANTHER" id="PTHR30419">
    <property type="entry name" value="HTH-TYPE TRANSCRIPTIONAL REGULATOR YBHD"/>
    <property type="match status" value="1"/>
</dbReference>
<evidence type="ECO:0000256" key="2">
    <source>
        <dbReference type="ARBA" id="ARBA00023015"/>
    </source>
</evidence>
<name>A0A2S2BVB3_9NOCA</name>
<dbReference type="InterPro" id="IPR050950">
    <property type="entry name" value="HTH-type_LysR_regulators"/>
</dbReference>
<evidence type="ECO:0000256" key="1">
    <source>
        <dbReference type="ARBA" id="ARBA00009437"/>
    </source>
</evidence>
<evidence type="ECO:0000313" key="6">
    <source>
        <dbReference type="EMBL" id="AWK72561.1"/>
    </source>
</evidence>
<dbReference type="GO" id="GO:0003700">
    <property type="term" value="F:DNA-binding transcription factor activity"/>
    <property type="evidence" value="ECO:0007669"/>
    <property type="project" value="InterPro"/>
</dbReference>
<evidence type="ECO:0000256" key="4">
    <source>
        <dbReference type="ARBA" id="ARBA00023163"/>
    </source>
</evidence>
<dbReference type="Gene3D" id="1.10.10.10">
    <property type="entry name" value="Winged helix-like DNA-binding domain superfamily/Winged helix DNA-binding domain"/>
    <property type="match status" value="1"/>
</dbReference>
<dbReference type="OrthoDB" id="3181812at2"/>
<feature type="domain" description="HTH lysR-type" evidence="5">
    <location>
        <begin position="1"/>
        <end position="57"/>
    </location>
</feature>
<dbReference type="AlphaFoldDB" id="A0A2S2BVB3"/>
<dbReference type="Proteomes" id="UP000245711">
    <property type="component" value="Chromosome"/>
</dbReference>
<dbReference type="EMBL" id="CP021354">
    <property type="protein sequence ID" value="AWK72561.1"/>
    <property type="molecule type" value="Genomic_DNA"/>
</dbReference>
<reference evidence="6 7" key="1">
    <citation type="submission" date="2017-05" db="EMBL/GenBank/DDBJ databases">
        <title>Isolation of Rhodococcus sp. S2-17 biodegrading of BP-3.</title>
        <authorList>
            <person name="Lee Y."/>
            <person name="Kim K.H."/>
            <person name="Chun B.H."/>
            <person name="Jung H.S."/>
            <person name="Jeon C.O."/>
        </authorList>
    </citation>
    <scope>NUCLEOTIDE SEQUENCE [LARGE SCALE GENOMIC DNA]</scope>
    <source>
        <strain evidence="6 7">S2-17</strain>
    </source>
</reference>
<dbReference type="SUPFAM" id="SSF46785">
    <property type="entry name" value="Winged helix' DNA-binding domain"/>
    <property type="match status" value="1"/>
</dbReference>
<dbReference type="InterPro" id="IPR000847">
    <property type="entry name" value="LysR_HTH_N"/>
</dbReference>
<evidence type="ECO:0000259" key="5">
    <source>
        <dbReference type="PROSITE" id="PS50931"/>
    </source>
</evidence>
<dbReference type="Pfam" id="PF03466">
    <property type="entry name" value="LysR_substrate"/>
    <property type="match status" value="1"/>
</dbReference>
<dbReference type="CDD" id="cd05466">
    <property type="entry name" value="PBP2_LTTR_substrate"/>
    <property type="match status" value="1"/>
</dbReference>
<dbReference type="Gene3D" id="3.40.190.290">
    <property type="match status" value="1"/>
</dbReference>
<evidence type="ECO:0000256" key="3">
    <source>
        <dbReference type="ARBA" id="ARBA00023125"/>
    </source>
</evidence>
<keyword evidence="7" id="KW-1185">Reference proteome</keyword>
<dbReference type="PRINTS" id="PR00039">
    <property type="entry name" value="HTHLYSR"/>
</dbReference>
<dbReference type="InterPro" id="IPR036390">
    <property type="entry name" value="WH_DNA-bd_sf"/>
</dbReference>
<dbReference type="SUPFAM" id="SSF53850">
    <property type="entry name" value="Periplasmic binding protein-like II"/>
    <property type="match status" value="1"/>
</dbReference>
<dbReference type="KEGG" id="roz:CBI38_14310"/>
<accession>A0A2S2BVB3</accession>